<dbReference type="EMBL" id="JACEGQ020000161">
    <property type="protein sequence ID" value="KAH8479540.1"/>
    <property type="molecule type" value="Genomic_DNA"/>
</dbReference>
<dbReference type="PROSITE" id="PS51375">
    <property type="entry name" value="PPR"/>
    <property type="match status" value="1"/>
</dbReference>
<comment type="caution">
    <text evidence="3">The sequence shown here is derived from an EMBL/GenBank/DDBJ whole genome shotgun (WGS) entry which is preliminary data.</text>
</comment>
<feature type="repeat" description="PPR" evidence="2">
    <location>
        <begin position="74"/>
        <end position="108"/>
    </location>
</feature>
<dbReference type="Proteomes" id="UP000807159">
    <property type="component" value="Unassembled WGS sequence"/>
</dbReference>
<keyword evidence="4" id="KW-1185">Reference proteome</keyword>
<protein>
    <recommendedName>
        <fullName evidence="5">Pentatricopeptide repeat-containing protein</fullName>
    </recommendedName>
</protein>
<dbReference type="NCBIfam" id="TIGR00756">
    <property type="entry name" value="PPR"/>
    <property type="match status" value="1"/>
</dbReference>
<evidence type="ECO:0000313" key="4">
    <source>
        <dbReference type="Proteomes" id="UP000807159"/>
    </source>
</evidence>
<dbReference type="InterPro" id="IPR046960">
    <property type="entry name" value="PPR_At4g14850-like_plant"/>
</dbReference>
<proteinExistence type="predicted"/>
<accession>A0A8T2WES7</accession>
<keyword evidence="1" id="KW-0677">Repeat</keyword>
<sequence>MAIGAKVHGRIIKYGFDNNPIIETSLLGLYGELGCITNARKVFDNIPVRDSVIFRSCDDLLSAERIFVNVAIRTFISWTSMIYCYNRSGWFKEAFEIFVKMLELKVEPNGVAIMGVPILVLD</sequence>
<gene>
    <name evidence="3" type="ORF">H0E87_031294</name>
</gene>
<evidence type="ECO:0000256" key="2">
    <source>
        <dbReference type="PROSITE-ProRule" id="PRU00708"/>
    </source>
</evidence>
<evidence type="ECO:0000313" key="3">
    <source>
        <dbReference type="EMBL" id="KAH8479540.1"/>
    </source>
</evidence>
<name>A0A8T2WES7_POPDE</name>
<dbReference type="Pfam" id="PF01535">
    <property type="entry name" value="PPR"/>
    <property type="match status" value="1"/>
</dbReference>
<evidence type="ECO:0008006" key="5">
    <source>
        <dbReference type="Google" id="ProtNLM"/>
    </source>
</evidence>
<dbReference type="AlphaFoldDB" id="A0A8T2WES7"/>
<dbReference type="InterPro" id="IPR002885">
    <property type="entry name" value="PPR_rpt"/>
</dbReference>
<evidence type="ECO:0000256" key="1">
    <source>
        <dbReference type="ARBA" id="ARBA00022737"/>
    </source>
</evidence>
<dbReference type="GO" id="GO:0003723">
    <property type="term" value="F:RNA binding"/>
    <property type="evidence" value="ECO:0007669"/>
    <property type="project" value="InterPro"/>
</dbReference>
<reference evidence="3" key="1">
    <citation type="journal article" date="2021" name="J. Hered.">
        <title>Genome Assembly of Salicaceae Populus deltoides (Eastern Cottonwood) I-69 Based on Nanopore Sequencing and Hi-C Technologies.</title>
        <authorList>
            <person name="Bai S."/>
            <person name="Wu H."/>
            <person name="Zhang J."/>
            <person name="Pan Z."/>
            <person name="Zhao W."/>
            <person name="Li Z."/>
            <person name="Tong C."/>
        </authorList>
    </citation>
    <scope>NUCLEOTIDE SEQUENCE</scope>
    <source>
        <tissue evidence="3">Leaf</tissue>
    </source>
</reference>
<dbReference type="GO" id="GO:0009451">
    <property type="term" value="P:RNA modification"/>
    <property type="evidence" value="ECO:0007669"/>
    <property type="project" value="InterPro"/>
</dbReference>
<dbReference type="Gene3D" id="1.25.40.10">
    <property type="entry name" value="Tetratricopeptide repeat domain"/>
    <property type="match status" value="1"/>
</dbReference>
<organism evidence="3 4">
    <name type="scientific">Populus deltoides</name>
    <name type="common">Eastern poplar</name>
    <name type="synonym">Eastern cottonwood</name>
    <dbReference type="NCBI Taxonomy" id="3696"/>
    <lineage>
        <taxon>Eukaryota</taxon>
        <taxon>Viridiplantae</taxon>
        <taxon>Streptophyta</taxon>
        <taxon>Embryophyta</taxon>
        <taxon>Tracheophyta</taxon>
        <taxon>Spermatophyta</taxon>
        <taxon>Magnoliopsida</taxon>
        <taxon>eudicotyledons</taxon>
        <taxon>Gunneridae</taxon>
        <taxon>Pentapetalae</taxon>
        <taxon>rosids</taxon>
        <taxon>fabids</taxon>
        <taxon>Malpighiales</taxon>
        <taxon>Salicaceae</taxon>
        <taxon>Saliceae</taxon>
        <taxon>Populus</taxon>
    </lineage>
</organism>
<dbReference type="PANTHER" id="PTHR47926">
    <property type="entry name" value="PENTATRICOPEPTIDE REPEAT-CONTAINING PROTEIN"/>
    <property type="match status" value="1"/>
</dbReference>
<dbReference type="InterPro" id="IPR011990">
    <property type="entry name" value="TPR-like_helical_dom_sf"/>
</dbReference>